<keyword evidence="11" id="KW-1185">Reference proteome</keyword>
<sequence length="1095" mass="124075">MAALGSQMEELLASWDDATAPIDARVREDPLLFASASEIVASSRVKRLAGPSTVLCRPWKHADFLSRVSSFSIASWFAKPDVISAFECARHGWRNSGPDQLHCNCCKQFLCFKIDDKLSEAGALKVAKKFAEQLLPIATKRQVYEEFMDRLEELVARMRKDDEFHDQMRAIKVVDAVLATILNEAGGTEDSAASLDTATFALKLAVRIPQLKDTPISSDALVSAAFLIVCGWQFDEEDVEMLWCGSCNRRWQAFSVKASKENDEKEIEPPAKRLKTDTARAVDLLSQHRHFCPWVAGRKSTGVDDYGEIDPRPWEFVKLPGWKQYAQCMSFLGNPEDRAIVAVASSDSQETRRSNAEKAKLKTENEIYAAKLPRLQAELLEETSQVDETQAQSVQTRLILTQLKARSHHQLKRKTAALQQQTEKANRLEGDMNELKTTHTQEKLDWKNRLTTALQRFEHDKIKLETQFKAAERKEFREVKDRAEKAVKKRRTAEATTAKLEEQLKQRKHELSSANDTVQRRTNEVRTLEALLRKAHRTEATLHNDLAVCKTKLRSLQDEKKRSMARPVSVLPRRQRLHHQVPIEMLLHLTDSSDDEEEGDNQDKQDAKEYLQWTEALRMAMEYQVKNKSDGVEEPQQLLVREARQVPPTPTSPTAATAVKAIAPPEADIAEESALKPVPADIAAVYGADFVDSSKEHSCTDVARTTEYVNSLVEIASVASARQRQHLLLRQRKEPKSYILPLKAEEVEDAWLMSRRSSRLNLDTCDFEDVKSALMKVNVYIAAEGGAARRICWYMGTSDAQVEKVIRIQLRLPRDTEFLLRDTDGDVVPVCSTLPNGQHYKLVVQEEDGYTMSSANTGITSVIRPIASVNDENDFETVGMSPPSPKRRRLDTEEDATTTPPPPSPLVDPVLVITPPTRRDSTPPRPVATIIAQFVDTFTRPIANEDNMNFIPNAGPFALYDLYCKVVRDKKFHPKREDVFYKMTSLHCKVDRQRVNRYYRCPVENGEGTMFVQCKPRGKGVLLRRYRKVGAAEELEDMVKAAPFISWLGLDLNEVVTLYTRFVDGFVPITKRNFRVEYGNEGQRREEDQVPVLGV</sequence>
<evidence type="ECO:0000256" key="2">
    <source>
        <dbReference type="ARBA" id="ARBA00022723"/>
    </source>
</evidence>
<evidence type="ECO:0000259" key="8">
    <source>
        <dbReference type="Pfam" id="PF07967"/>
    </source>
</evidence>
<evidence type="ECO:0000256" key="3">
    <source>
        <dbReference type="ARBA" id="ARBA00022771"/>
    </source>
</evidence>
<keyword evidence="5" id="KW-0539">Nucleus</keyword>
<dbReference type="Pfam" id="PF08600">
    <property type="entry name" value="NuBaID_C"/>
    <property type="match status" value="1"/>
</dbReference>
<keyword evidence="6" id="KW-0175">Coiled coil</keyword>
<organism evidence="10 11">
    <name type="scientific">Phytophthora aleatoria</name>
    <dbReference type="NCBI Taxonomy" id="2496075"/>
    <lineage>
        <taxon>Eukaryota</taxon>
        <taxon>Sar</taxon>
        <taxon>Stramenopiles</taxon>
        <taxon>Oomycota</taxon>
        <taxon>Peronosporomycetes</taxon>
        <taxon>Peronosporales</taxon>
        <taxon>Peronosporaceae</taxon>
        <taxon>Phytophthora</taxon>
    </lineage>
</organism>
<feature type="domain" description="C3HC-type" evidence="8">
    <location>
        <begin position="58"/>
        <end position="134"/>
    </location>
</feature>
<evidence type="ECO:0008006" key="12">
    <source>
        <dbReference type="Google" id="ProtNLM"/>
    </source>
</evidence>
<dbReference type="Proteomes" id="UP000709295">
    <property type="component" value="Unassembled WGS sequence"/>
</dbReference>
<proteinExistence type="predicted"/>
<dbReference type="InterPro" id="IPR013909">
    <property type="entry name" value="NuBaID_C"/>
</dbReference>
<name>A0A8J5IY27_9STRA</name>
<dbReference type="InterPro" id="IPR012935">
    <property type="entry name" value="NuBaID_N"/>
</dbReference>
<keyword evidence="4" id="KW-0862">Zinc</keyword>
<feature type="domain" description="NuBaID C-terminal" evidence="9">
    <location>
        <begin position="224"/>
        <end position="302"/>
    </location>
</feature>
<dbReference type="GO" id="GO:0005634">
    <property type="term" value="C:nucleus"/>
    <property type="evidence" value="ECO:0007669"/>
    <property type="project" value="UniProtKB-SubCell"/>
</dbReference>
<evidence type="ECO:0000256" key="1">
    <source>
        <dbReference type="ARBA" id="ARBA00004123"/>
    </source>
</evidence>
<evidence type="ECO:0000313" key="11">
    <source>
        <dbReference type="Proteomes" id="UP000709295"/>
    </source>
</evidence>
<evidence type="ECO:0000256" key="6">
    <source>
        <dbReference type="SAM" id="Coils"/>
    </source>
</evidence>
<keyword evidence="2" id="KW-0479">Metal-binding</keyword>
<comment type="caution">
    <text evidence="10">The sequence shown here is derived from an EMBL/GenBank/DDBJ whole genome shotgun (WGS) entry which is preliminary data.</text>
</comment>
<protein>
    <recommendedName>
        <fullName evidence="12">C3HC-type domain-containing protein</fullName>
    </recommendedName>
</protein>
<dbReference type="Pfam" id="PF07967">
    <property type="entry name" value="zf-C3HC"/>
    <property type="match status" value="1"/>
</dbReference>
<dbReference type="PANTHER" id="PTHR15835:SF6">
    <property type="entry name" value="ZINC FINGER C3HC-TYPE PROTEIN 1"/>
    <property type="match status" value="1"/>
</dbReference>
<evidence type="ECO:0000256" key="5">
    <source>
        <dbReference type="ARBA" id="ARBA00023242"/>
    </source>
</evidence>
<feature type="region of interest" description="Disordered" evidence="7">
    <location>
        <begin position="873"/>
        <end position="910"/>
    </location>
</feature>
<accession>A0A8J5IY27</accession>
<gene>
    <name evidence="10" type="ORF">JG688_00007708</name>
</gene>
<evidence type="ECO:0000259" key="9">
    <source>
        <dbReference type="Pfam" id="PF08600"/>
    </source>
</evidence>
<dbReference type="EMBL" id="JAENGY010000380">
    <property type="protein sequence ID" value="KAG6964411.1"/>
    <property type="molecule type" value="Genomic_DNA"/>
</dbReference>
<dbReference type="PANTHER" id="PTHR15835">
    <property type="entry name" value="NUCLEAR-INTERACTING PARTNER OF ALK"/>
    <property type="match status" value="1"/>
</dbReference>
<dbReference type="GO" id="GO:0008270">
    <property type="term" value="F:zinc ion binding"/>
    <property type="evidence" value="ECO:0007669"/>
    <property type="project" value="UniProtKB-KW"/>
</dbReference>
<feature type="coiled-coil region" evidence="6">
    <location>
        <begin position="358"/>
        <end position="521"/>
    </location>
</feature>
<keyword evidence="3" id="KW-0863">Zinc-finger</keyword>
<reference evidence="10" key="1">
    <citation type="submission" date="2021-01" db="EMBL/GenBank/DDBJ databases">
        <title>Phytophthora aleatoria, a newly-described species from Pinus radiata is distinct from Phytophthora cactorum isolates based on comparative genomics.</title>
        <authorList>
            <person name="Mcdougal R."/>
            <person name="Panda P."/>
            <person name="Williams N."/>
            <person name="Studholme D.J."/>
        </authorList>
    </citation>
    <scope>NUCLEOTIDE SEQUENCE</scope>
    <source>
        <strain evidence="10">NZFS 4037</strain>
    </source>
</reference>
<evidence type="ECO:0000256" key="4">
    <source>
        <dbReference type="ARBA" id="ARBA00022833"/>
    </source>
</evidence>
<dbReference type="AlphaFoldDB" id="A0A8J5IY27"/>
<evidence type="ECO:0000256" key="7">
    <source>
        <dbReference type="SAM" id="MobiDB-lite"/>
    </source>
</evidence>
<evidence type="ECO:0000313" key="10">
    <source>
        <dbReference type="EMBL" id="KAG6964411.1"/>
    </source>
</evidence>
<comment type="subcellular location">
    <subcellularLocation>
        <location evidence="1">Nucleus</location>
    </subcellularLocation>
</comment>